<gene>
    <name evidence="11" type="ORF">XNOV1_A009542</name>
</gene>
<keyword evidence="5 9" id="KW-0106">Calcium</keyword>
<evidence type="ECO:0000256" key="6">
    <source>
        <dbReference type="ARBA" id="ARBA00023157"/>
    </source>
</evidence>
<proteinExistence type="inferred from homology"/>
<evidence type="ECO:0000256" key="3">
    <source>
        <dbReference type="ARBA" id="ARBA00022723"/>
    </source>
</evidence>
<comment type="subcellular location">
    <subcellularLocation>
        <location evidence="1 9">Secreted</location>
    </subcellularLocation>
</comment>
<comment type="subunit">
    <text evidence="9">Homopentamer. Pentaxin (or pentraxin) have a discoid arrangement of 5 non-covalently bound subunits.</text>
</comment>
<comment type="caution">
    <text evidence="8">Lacks conserved residue(s) required for the propagation of feature annotation.</text>
</comment>
<organism evidence="11 12">
    <name type="scientific">Xyrichtys novacula</name>
    <name type="common">Pearly razorfish</name>
    <name type="synonym">Hemipteronotus novacula</name>
    <dbReference type="NCBI Taxonomy" id="13765"/>
    <lineage>
        <taxon>Eukaryota</taxon>
        <taxon>Metazoa</taxon>
        <taxon>Chordata</taxon>
        <taxon>Craniata</taxon>
        <taxon>Vertebrata</taxon>
        <taxon>Euteleostomi</taxon>
        <taxon>Actinopterygii</taxon>
        <taxon>Neopterygii</taxon>
        <taxon>Teleostei</taxon>
        <taxon>Neoteleostei</taxon>
        <taxon>Acanthomorphata</taxon>
        <taxon>Eupercaria</taxon>
        <taxon>Labriformes</taxon>
        <taxon>Labridae</taxon>
        <taxon>Xyrichtys</taxon>
    </lineage>
</organism>
<evidence type="ECO:0000256" key="9">
    <source>
        <dbReference type="RuleBase" id="RU362112"/>
    </source>
</evidence>
<protein>
    <recommendedName>
        <fullName evidence="9">Pentraxin family member</fullName>
    </recommendedName>
</protein>
<dbReference type="PRINTS" id="PR00895">
    <property type="entry name" value="PENTAXIN"/>
</dbReference>
<evidence type="ECO:0000256" key="1">
    <source>
        <dbReference type="ARBA" id="ARBA00004613"/>
    </source>
</evidence>
<dbReference type="PROSITE" id="PS51257">
    <property type="entry name" value="PROKAR_LIPOPROTEIN"/>
    <property type="match status" value="1"/>
</dbReference>
<evidence type="ECO:0000256" key="4">
    <source>
        <dbReference type="ARBA" id="ARBA00022729"/>
    </source>
</evidence>
<feature type="domain" description="Pentraxin (PTX)" evidence="10">
    <location>
        <begin position="25"/>
        <end position="227"/>
    </location>
</feature>
<keyword evidence="12" id="KW-1185">Reference proteome</keyword>
<name>A0AAV1FM38_XYRNO</name>
<evidence type="ECO:0000256" key="7">
    <source>
        <dbReference type="ARBA" id="ARBA00038102"/>
    </source>
</evidence>
<dbReference type="PANTHER" id="PTHR45869:SF7">
    <property type="entry name" value="C-REACTIVE PROTEIN"/>
    <property type="match status" value="1"/>
</dbReference>
<reference evidence="11" key="1">
    <citation type="submission" date="2023-08" db="EMBL/GenBank/DDBJ databases">
        <authorList>
            <person name="Alioto T."/>
            <person name="Alioto T."/>
            <person name="Gomez Garrido J."/>
        </authorList>
    </citation>
    <scope>NUCLEOTIDE SEQUENCE</scope>
</reference>
<accession>A0AAV1FM38</accession>
<dbReference type="SUPFAM" id="SSF49899">
    <property type="entry name" value="Concanavalin A-like lectins/glucanases"/>
    <property type="match status" value="1"/>
</dbReference>
<evidence type="ECO:0000256" key="8">
    <source>
        <dbReference type="PROSITE-ProRule" id="PRU01172"/>
    </source>
</evidence>
<dbReference type="FunFam" id="2.60.120.200:FF:000070">
    <property type="entry name" value="Serum amyloid P-component"/>
    <property type="match status" value="1"/>
</dbReference>
<feature type="chain" id="PRO_5043109158" description="Pentraxin family member" evidence="9">
    <location>
        <begin position="20"/>
        <end position="228"/>
    </location>
</feature>
<dbReference type="SMART" id="SM00159">
    <property type="entry name" value="PTX"/>
    <property type="match status" value="1"/>
</dbReference>
<dbReference type="InterPro" id="IPR013320">
    <property type="entry name" value="ConA-like_dom_sf"/>
</dbReference>
<keyword evidence="2" id="KW-0964">Secreted</keyword>
<comment type="cofactor">
    <cofactor evidence="9">
        <name>Ca(2+)</name>
        <dbReference type="ChEBI" id="CHEBI:29108"/>
    </cofactor>
    <text evidence="9">Binds 2 calcium ions per subunit.</text>
</comment>
<evidence type="ECO:0000313" key="12">
    <source>
        <dbReference type="Proteomes" id="UP001178508"/>
    </source>
</evidence>
<dbReference type="AlphaFoldDB" id="A0AAV1FM38"/>
<comment type="similarity">
    <text evidence="7 9">Belongs to the pentraxin family.</text>
</comment>
<dbReference type="GO" id="GO:0046872">
    <property type="term" value="F:metal ion binding"/>
    <property type="evidence" value="ECO:0007669"/>
    <property type="project" value="UniProtKB-KW"/>
</dbReference>
<feature type="signal peptide" evidence="9">
    <location>
        <begin position="1"/>
        <end position="19"/>
    </location>
</feature>
<evidence type="ECO:0000256" key="2">
    <source>
        <dbReference type="ARBA" id="ARBA00022525"/>
    </source>
</evidence>
<keyword evidence="6" id="KW-1015">Disulfide bond</keyword>
<keyword evidence="3 9" id="KW-0479">Metal-binding</keyword>
<evidence type="ECO:0000256" key="5">
    <source>
        <dbReference type="ARBA" id="ARBA00022837"/>
    </source>
</evidence>
<dbReference type="EMBL" id="OY660871">
    <property type="protein sequence ID" value="CAJ1062150.1"/>
    <property type="molecule type" value="Genomic_DNA"/>
</dbReference>
<dbReference type="Proteomes" id="UP001178508">
    <property type="component" value="Chromosome 8"/>
</dbReference>
<evidence type="ECO:0000259" key="10">
    <source>
        <dbReference type="PROSITE" id="PS51828"/>
    </source>
</evidence>
<dbReference type="Pfam" id="PF00354">
    <property type="entry name" value="Pentaxin"/>
    <property type="match status" value="1"/>
</dbReference>
<dbReference type="InterPro" id="IPR001759">
    <property type="entry name" value="PTX_dom"/>
</dbReference>
<dbReference type="PANTHER" id="PTHR45869">
    <property type="entry name" value="C-REACTIVE PROTEIN-RELATED"/>
    <property type="match status" value="1"/>
</dbReference>
<evidence type="ECO:0000313" key="11">
    <source>
        <dbReference type="EMBL" id="CAJ1062150.1"/>
    </source>
</evidence>
<dbReference type="InterPro" id="IPR051005">
    <property type="entry name" value="Pentraxin_domain"/>
</dbReference>
<keyword evidence="4 9" id="KW-0732">Signal</keyword>
<sequence>MVFKMELLLLLTILTSCAAAPQDMSGQMFTFPQQTKSSYVRLMTSMRDLSAITVCHRSFTDLKRDHSIFSLATPSNINAFLIFWDAANKEMEAHVKDTKAEFAGLDYKPNMWHSICTTWESSTGLTQLWFNGRPTIRKTTSSGSSISGTFIIVLGQDQDSYGGGFDAKQSFVGMMSDVHMWDYTLSPCQIQRYTNHLSFSSGNVLNWAALSFQTFGRVLIEDQQRGCF</sequence>
<dbReference type="PROSITE" id="PS51828">
    <property type="entry name" value="PTX_2"/>
    <property type="match status" value="1"/>
</dbReference>
<dbReference type="GO" id="GO:0005576">
    <property type="term" value="C:extracellular region"/>
    <property type="evidence" value="ECO:0007669"/>
    <property type="project" value="UniProtKB-SubCell"/>
</dbReference>
<dbReference type="Gene3D" id="2.60.120.200">
    <property type="match status" value="1"/>
</dbReference>